<dbReference type="OrthoDB" id="9792991at2"/>
<evidence type="ECO:0000256" key="12">
    <source>
        <dbReference type="ARBA" id="ARBA00023012"/>
    </source>
</evidence>
<dbReference type="EC" id="2.7.13.3" evidence="3"/>
<dbReference type="Pfam" id="PF00512">
    <property type="entry name" value="HisKA"/>
    <property type="match status" value="1"/>
</dbReference>
<name>A0A0A7FYP0_9CLOT</name>
<accession>A0A0A7FYP0</accession>
<dbReference type="SUPFAM" id="SSF47384">
    <property type="entry name" value="Homodimeric domain of signal transducing histidine kinase"/>
    <property type="match status" value="1"/>
</dbReference>
<keyword evidence="7 14" id="KW-0812">Transmembrane</keyword>
<evidence type="ECO:0000256" key="13">
    <source>
        <dbReference type="ARBA" id="ARBA00023136"/>
    </source>
</evidence>
<dbReference type="HOGENOM" id="CLU_571992_0_0_9"/>
<protein>
    <recommendedName>
        <fullName evidence="3">histidine kinase</fullName>
        <ecNumber evidence="3">2.7.13.3</ecNumber>
    </recommendedName>
</protein>
<dbReference type="CDD" id="cd00082">
    <property type="entry name" value="HisKA"/>
    <property type="match status" value="1"/>
</dbReference>
<keyword evidence="9 16" id="KW-0418">Kinase</keyword>
<evidence type="ECO:0000256" key="7">
    <source>
        <dbReference type="ARBA" id="ARBA00022692"/>
    </source>
</evidence>
<keyword evidence="4" id="KW-1003">Cell membrane</keyword>
<dbReference type="GO" id="GO:0000155">
    <property type="term" value="F:phosphorelay sensor kinase activity"/>
    <property type="evidence" value="ECO:0007669"/>
    <property type="project" value="InterPro"/>
</dbReference>
<evidence type="ECO:0000256" key="14">
    <source>
        <dbReference type="SAM" id="Phobius"/>
    </source>
</evidence>
<keyword evidence="11 14" id="KW-1133">Transmembrane helix</keyword>
<evidence type="ECO:0000256" key="5">
    <source>
        <dbReference type="ARBA" id="ARBA00022553"/>
    </source>
</evidence>
<dbReference type="SMART" id="SM00388">
    <property type="entry name" value="HisKA"/>
    <property type="match status" value="1"/>
</dbReference>
<evidence type="ECO:0000256" key="8">
    <source>
        <dbReference type="ARBA" id="ARBA00022741"/>
    </source>
</evidence>
<reference evidence="16 17" key="1">
    <citation type="journal article" date="2015" name="Infect. Genet. Evol.">
        <title>Genomic sequences of six botulinum neurotoxin-producing strains representing three clostridial species illustrate the mobility and diversity of botulinum neurotoxin genes.</title>
        <authorList>
            <person name="Smith T.J."/>
            <person name="Hill K.K."/>
            <person name="Xie G."/>
            <person name="Foley B.T."/>
            <person name="Williamson C.H."/>
            <person name="Foster J.T."/>
            <person name="Johnson S.L."/>
            <person name="Chertkov O."/>
            <person name="Teshima H."/>
            <person name="Gibbons H.S."/>
            <person name="Johnsky L.A."/>
            <person name="Karavis M.A."/>
            <person name="Smith L.A."/>
        </authorList>
    </citation>
    <scope>NUCLEOTIDE SEQUENCE [LARGE SCALE GENOMIC DNA]</scope>
    <source>
        <strain evidence="16">Sullivan</strain>
    </source>
</reference>
<dbReference type="InterPro" id="IPR005467">
    <property type="entry name" value="His_kinase_dom"/>
</dbReference>
<evidence type="ECO:0000256" key="6">
    <source>
        <dbReference type="ARBA" id="ARBA00022679"/>
    </source>
</evidence>
<dbReference type="InterPro" id="IPR003661">
    <property type="entry name" value="HisK_dim/P_dom"/>
</dbReference>
<dbReference type="PANTHER" id="PTHR45528:SF1">
    <property type="entry name" value="SENSOR HISTIDINE KINASE CPXA"/>
    <property type="match status" value="1"/>
</dbReference>
<dbReference type="SUPFAM" id="SSF55874">
    <property type="entry name" value="ATPase domain of HSP90 chaperone/DNA topoisomerase II/histidine kinase"/>
    <property type="match status" value="1"/>
</dbReference>
<proteinExistence type="predicted"/>
<feature type="transmembrane region" description="Helical" evidence="14">
    <location>
        <begin position="109"/>
        <end position="130"/>
    </location>
</feature>
<keyword evidence="13 14" id="KW-0472">Membrane</keyword>
<evidence type="ECO:0000256" key="9">
    <source>
        <dbReference type="ARBA" id="ARBA00022777"/>
    </source>
</evidence>
<evidence type="ECO:0000259" key="15">
    <source>
        <dbReference type="PROSITE" id="PS50109"/>
    </source>
</evidence>
<feature type="transmembrane region" description="Helical" evidence="14">
    <location>
        <begin position="33"/>
        <end position="51"/>
    </location>
</feature>
<evidence type="ECO:0000256" key="4">
    <source>
        <dbReference type="ARBA" id="ARBA00022475"/>
    </source>
</evidence>
<keyword evidence="8" id="KW-0547">Nucleotide-binding</keyword>
<dbReference type="Proteomes" id="UP000030635">
    <property type="component" value="Chromosome"/>
</dbReference>
<dbReference type="RefSeq" id="WP_052139399.1">
    <property type="nucleotide sequence ID" value="NZ_CP006905.1"/>
</dbReference>
<feature type="transmembrane region" description="Helical" evidence="14">
    <location>
        <begin position="63"/>
        <end position="88"/>
    </location>
</feature>
<sequence length="477" mass="56262">MLIYKLLEKRQNKERWYSKEEDNISSNVYKKTILEKWMFLVVFLGLISFYLSSSNLEFSIAEIILEFTSTGLLALLGLLILSNVFYLIKYYMLYKNETNKYKWLYLSRIKLIIFETVIAILFAFIFYNLYGLSINHYKIIEIQKYIENELYISNISILEILIGENSQFIIAIEIIILIILLYIFLKDKFRIFMTGTFIKNVRKRAKSGDFHNIKRGLDNEIYFDKKGIVYGADFSMIIKGISELISKLKIKGIEEGISEVSKNELITNVSHDLKTPLTSIINYTYILKNKDYTEDERKKYISILKKKSKRLNDILLELKSEENYVNDFNIEKDNVFYMIEDCVNEYKSKLKENNIGVLFENSVDEIVSFNKKSTLRVVQNIVDNIKNYAKENSNVLISFKIENEYITVIFKNISKYEMNFKKEDALRRFWRGDSSRNTEGNGLGLDICKSLMEKQSGIFDVEIKENAFINIIKFRRQ</sequence>
<keyword evidence="6" id="KW-0808">Transferase</keyword>
<dbReference type="GO" id="GO:0005524">
    <property type="term" value="F:ATP binding"/>
    <property type="evidence" value="ECO:0007669"/>
    <property type="project" value="UniProtKB-KW"/>
</dbReference>
<keyword evidence="12" id="KW-0902">Two-component regulatory system</keyword>
<dbReference type="eggNOG" id="COG5002">
    <property type="taxonomic scope" value="Bacteria"/>
</dbReference>
<dbReference type="InterPro" id="IPR036097">
    <property type="entry name" value="HisK_dim/P_sf"/>
</dbReference>
<keyword evidence="5" id="KW-0597">Phosphoprotein</keyword>
<gene>
    <name evidence="16" type="ORF">U729_617</name>
</gene>
<evidence type="ECO:0000256" key="11">
    <source>
        <dbReference type="ARBA" id="ARBA00022989"/>
    </source>
</evidence>
<evidence type="ECO:0000256" key="1">
    <source>
        <dbReference type="ARBA" id="ARBA00000085"/>
    </source>
</evidence>
<evidence type="ECO:0000256" key="10">
    <source>
        <dbReference type="ARBA" id="ARBA00022840"/>
    </source>
</evidence>
<evidence type="ECO:0000256" key="3">
    <source>
        <dbReference type="ARBA" id="ARBA00012438"/>
    </source>
</evidence>
<dbReference type="PANTHER" id="PTHR45528">
    <property type="entry name" value="SENSOR HISTIDINE KINASE CPXA"/>
    <property type="match status" value="1"/>
</dbReference>
<feature type="transmembrane region" description="Helical" evidence="14">
    <location>
        <begin position="168"/>
        <end position="185"/>
    </location>
</feature>
<dbReference type="Pfam" id="PF02518">
    <property type="entry name" value="HATPase_c"/>
    <property type="match status" value="1"/>
</dbReference>
<keyword evidence="10" id="KW-0067">ATP-binding</keyword>
<dbReference type="InterPro" id="IPR036890">
    <property type="entry name" value="HATPase_C_sf"/>
</dbReference>
<dbReference type="PROSITE" id="PS50109">
    <property type="entry name" value="HIS_KIN"/>
    <property type="match status" value="1"/>
</dbReference>
<dbReference type="STRING" id="1561.NPD11_2374"/>
<dbReference type="AlphaFoldDB" id="A0A0A7FYP0"/>
<organism evidence="16 17">
    <name type="scientific">Clostridium baratii str. Sullivan</name>
    <dbReference type="NCBI Taxonomy" id="1415775"/>
    <lineage>
        <taxon>Bacteria</taxon>
        <taxon>Bacillati</taxon>
        <taxon>Bacillota</taxon>
        <taxon>Clostridia</taxon>
        <taxon>Eubacteriales</taxon>
        <taxon>Clostridiaceae</taxon>
        <taxon>Clostridium</taxon>
    </lineage>
</organism>
<dbReference type="GO" id="GO:0005886">
    <property type="term" value="C:plasma membrane"/>
    <property type="evidence" value="ECO:0007669"/>
    <property type="project" value="UniProtKB-SubCell"/>
</dbReference>
<comment type="subcellular location">
    <subcellularLocation>
        <location evidence="2">Cell membrane</location>
        <topology evidence="2">Multi-pass membrane protein</topology>
    </subcellularLocation>
</comment>
<evidence type="ECO:0000313" key="17">
    <source>
        <dbReference type="Proteomes" id="UP000030635"/>
    </source>
</evidence>
<dbReference type="KEGG" id="cbv:U729_617"/>
<dbReference type="InterPro" id="IPR050398">
    <property type="entry name" value="HssS/ArlS-like"/>
</dbReference>
<dbReference type="EMBL" id="CP006905">
    <property type="protein sequence ID" value="AIY84055.1"/>
    <property type="molecule type" value="Genomic_DNA"/>
</dbReference>
<keyword evidence="17" id="KW-1185">Reference proteome</keyword>
<comment type="catalytic activity">
    <reaction evidence="1">
        <text>ATP + protein L-histidine = ADP + protein N-phospho-L-histidine.</text>
        <dbReference type="EC" id="2.7.13.3"/>
    </reaction>
</comment>
<evidence type="ECO:0000313" key="16">
    <source>
        <dbReference type="EMBL" id="AIY84055.1"/>
    </source>
</evidence>
<evidence type="ECO:0000256" key="2">
    <source>
        <dbReference type="ARBA" id="ARBA00004651"/>
    </source>
</evidence>
<dbReference type="Gene3D" id="3.30.565.10">
    <property type="entry name" value="Histidine kinase-like ATPase, C-terminal domain"/>
    <property type="match status" value="1"/>
</dbReference>
<dbReference type="Gene3D" id="1.10.287.130">
    <property type="match status" value="1"/>
</dbReference>
<feature type="domain" description="Histidine kinase" evidence="15">
    <location>
        <begin position="268"/>
        <end position="477"/>
    </location>
</feature>
<dbReference type="InterPro" id="IPR003594">
    <property type="entry name" value="HATPase_dom"/>
</dbReference>